<dbReference type="AlphaFoldDB" id="A0A1G2TZZ4"/>
<sequence>MTKSTKFISLLLVLIALAVSWFVVRERLDLGNKSEDEKLTPAIVVERKPILYRSEIYGFSFSYPEGYELTVESPEKISVGRKNIRGIETLVEISLVKSGDDTGIQSFEEFVLDGSRELCAINHALLSLSCTRIDDIVRIAPFMSDAGTNGQVFYLKAEVKENTTGKTLGKRRGPFYTFNTSPSTPNEMSFVAIYNPVVLDAEDANEDLIESIAKSFVYRP</sequence>
<evidence type="ECO:0000313" key="2">
    <source>
        <dbReference type="Proteomes" id="UP000179283"/>
    </source>
</evidence>
<name>A0A1G2TZZ4_9BACT</name>
<organism evidence="1 2">
    <name type="scientific">Candidatus Zambryskibacteria bacterium RIFCSPLOWO2_01_FULL_43_17</name>
    <dbReference type="NCBI Taxonomy" id="1802760"/>
    <lineage>
        <taxon>Bacteria</taxon>
        <taxon>Candidatus Zambryskiibacteriota</taxon>
    </lineage>
</organism>
<accession>A0A1G2TZZ4</accession>
<reference evidence="1 2" key="1">
    <citation type="journal article" date="2016" name="Nat. Commun.">
        <title>Thousands of microbial genomes shed light on interconnected biogeochemical processes in an aquifer system.</title>
        <authorList>
            <person name="Anantharaman K."/>
            <person name="Brown C.T."/>
            <person name="Hug L.A."/>
            <person name="Sharon I."/>
            <person name="Castelle C.J."/>
            <person name="Probst A.J."/>
            <person name="Thomas B.C."/>
            <person name="Singh A."/>
            <person name="Wilkins M.J."/>
            <person name="Karaoz U."/>
            <person name="Brodie E.L."/>
            <person name="Williams K.H."/>
            <person name="Hubbard S.S."/>
            <person name="Banfield J.F."/>
        </authorList>
    </citation>
    <scope>NUCLEOTIDE SEQUENCE [LARGE SCALE GENOMIC DNA]</scope>
</reference>
<gene>
    <name evidence="1" type="ORF">A2920_00325</name>
</gene>
<protein>
    <submittedName>
        <fullName evidence="1">Uncharacterized protein</fullName>
    </submittedName>
</protein>
<evidence type="ECO:0000313" key="1">
    <source>
        <dbReference type="EMBL" id="OHB02875.1"/>
    </source>
</evidence>
<proteinExistence type="predicted"/>
<comment type="caution">
    <text evidence="1">The sequence shown here is derived from an EMBL/GenBank/DDBJ whole genome shotgun (WGS) entry which is preliminary data.</text>
</comment>
<dbReference type="EMBL" id="MHWD01000028">
    <property type="protein sequence ID" value="OHB02875.1"/>
    <property type="molecule type" value="Genomic_DNA"/>
</dbReference>
<dbReference type="Proteomes" id="UP000179283">
    <property type="component" value="Unassembled WGS sequence"/>
</dbReference>